<dbReference type="InterPro" id="IPR011990">
    <property type="entry name" value="TPR-like_helical_dom_sf"/>
</dbReference>
<keyword evidence="1" id="KW-0677">Repeat</keyword>
<dbReference type="PANTHER" id="PTHR47939:SF13">
    <property type="entry name" value="OS03G0201400 PROTEIN"/>
    <property type="match status" value="1"/>
</dbReference>
<evidence type="ECO:0000313" key="4">
    <source>
        <dbReference type="Proteomes" id="UP000042958"/>
    </source>
</evidence>
<evidence type="ECO:0008006" key="5">
    <source>
        <dbReference type="Google" id="ProtNLM"/>
    </source>
</evidence>
<reference evidence="4" key="1">
    <citation type="journal article" date="2015" name="Genome Announc.">
        <title>Draft genome sequence of the fungus Penicillium brasilianum MG11.</title>
        <authorList>
            <person name="Horn F."/>
            <person name="Linde J."/>
            <person name="Mattern D.J."/>
            <person name="Walther G."/>
            <person name="Guthke R."/>
            <person name="Brakhage A.A."/>
            <person name="Valiante V."/>
        </authorList>
    </citation>
    <scope>NUCLEOTIDE SEQUENCE [LARGE SCALE GENOMIC DNA]</scope>
    <source>
        <strain evidence="4">MG11</strain>
    </source>
</reference>
<evidence type="ECO:0000313" key="3">
    <source>
        <dbReference type="EMBL" id="CEJ60060.1"/>
    </source>
</evidence>
<sequence length="935" mass="106474">MFANAANSTPAVPSRNALRVLRQLAFAGSTVGSFCGVAVITYDVHRRVRVAEQIIENKRTLHTSAPNYDATASAQRLAVMMEAAEAGEFMGLASLKSKKGTLSGDKEEAPRQPNANDAKSSAQHGARHTPKWFQPVPSNASIPPISDRPTEMRLRAENRVALAREAREADAARAAGEVPLEDRIRELIQGDREIEAAQIFMDNAPATQGVTISMDRRDLMRRLFAANCIKGNIFIARSLFRHMEKWSELDSEIWATMMHLLAKEGHVESVGAIYEKHHSKLTVPPHLLEVIIRSLLESRRLTLAKRLFYARIKHDENGGLCGAYLDGLWRKTRKIELLKTEFNKILAALAELDRGPTEKVFNPMVKAYIEAGAFEAAEVLAMAMPSEFNVQPGCRTLGLVLYGKALQCDWEGVMSGLREMHELGFTNDKRSFAVVFDRVFLEYYPTHTGPQIFDFLMTCINEFKIRPDKILHRHILEAIVERCDSSCVRAITEMAEERKWNSGVEQYELVRILEARRVSMQDTPVGIWRMLQAAKQQYGSVASNRRLMGSEADNFSLRDHVLQPIHNDADKTFPESMKNLVNSRSMNTHMSLAKRQEHHIHAGNFTKAISAYRQASKSGHPIKPIHIQLVVISILLDGGLAGLKDAQKLIKSEWPYWSRIPKTQFTTRFPRFVPIFFQQILQVDHAQTSESTLLHMALFEFYKICEDAPMFNVKHHLSVTMARRLIVKDQSETAIGVLTAVYMSKWRRSHGFDQVQLKILMRAYAMTGHIRGVWWCMMTALSRQEPVLDDFLVEVKRLMPLLEKQYSQHDPQSQVGRNMKKLDFIRERLEDKAAGRPYWKAQQISVCPEKKKRRRALLPTETGRLYSRLPSAPISKMVQTFDEEIEMDFLQNRTQVDFYTLQRAWDENRMVTECLVQPEEAEYPANVSKGKSATA</sequence>
<feature type="region of interest" description="Disordered" evidence="2">
    <location>
        <begin position="100"/>
        <end position="148"/>
    </location>
</feature>
<dbReference type="EMBL" id="CDHK01000008">
    <property type="protein sequence ID" value="CEJ60060.1"/>
    <property type="molecule type" value="Genomic_DNA"/>
</dbReference>
<gene>
    <name evidence="3" type="ORF">PMG11_08650</name>
</gene>
<organism evidence="3 4">
    <name type="scientific">Penicillium brasilianum</name>
    <dbReference type="NCBI Taxonomy" id="104259"/>
    <lineage>
        <taxon>Eukaryota</taxon>
        <taxon>Fungi</taxon>
        <taxon>Dikarya</taxon>
        <taxon>Ascomycota</taxon>
        <taxon>Pezizomycotina</taxon>
        <taxon>Eurotiomycetes</taxon>
        <taxon>Eurotiomycetidae</taxon>
        <taxon>Eurotiales</taxon>
        <taxon>Aspergillaceae</taxon>
        <taxon>Penicillium</taxon>
    </lineage>
</organism>
<dbReference type="PANTHER" id="PTHR47939">
    <property type="entry name" value="MEMBRANE-ASSOCIATED SALT-INDUCIBLE PROTEIN-LIKE"/>
    <property type="match status" value="1"/>
</dbReference>
<proteinExistence type="predicted"/>
<dbReference type="AlphaFoldDB" id="A0A0F7TXH0"/>
<dbReference type="Gene3D" id="1.25.40.10">
    <property type="entry name" value="Tetratricopeptide repeat domain"/>
    <property type="match status" value="2"/>
</dbReference>
<accession>A0A0F7TXH0</accession>
<dbReference type="STRING" id="104259.A0A0F7TXH0"/>
<evidence type="ECO:0000256" key="1">
    <source>
        <dbReference type="ARBA" id="ARBA00022737"/>
    </source>
</evidence>
<evidence type="ECO:0000256" key="2">
    <source>
        <dbReference type="SAM" id="MobiDB-lite"/>
    </source>
</evidence>
<protein>
    <recommendedName>
        <fullName evidence="5">Pentatricopeptide repeat protein</fullName>
    </recommendedName>
</protein>
<name>A0A0F7TXH0_PENBI</name>
<dbReference type="InterPro" id="IPR050667">
    <property type="entry name" value="PPR-containing_protein"/>
</dbReference>
<keyword evidence="4" id="KW-1185">Reference proteome</keyword>
<feature type="compositionally biased region" description="Polar residues" evidence="2">
    <location>
        <begin position="113"/>
        <end position="123"/>
    </location>
</feature>
<dbReference type="OrthoDB" id="3026777at2759"/>
<dbReference type="Proteomes" id="UP000042958">
    <property type="component" value="Unassembled WGS sequence"/>
</dbReference>